<dbReference type="Proteomes" id="UP001218071">
    <property type="component" value="Chromosome"/>
</dbReference>
<evidence type="ECO:0000256" key="3">
    <source>
        <dbReference type="ARBA" id="ARBA00022729"/>
    </source>
</evidence>
<organism evidence="6 7">
    <name type="scientific">Corynebacterium jeddahense</name>
    <dbReference type="NCBI Taxonomy" id="1414719"/>
    <lineage>
        <taxon>Bacteria</taxon>
        <taxon>Bacillati</taxon>
        <taxon>Actinomycetota</taxon>
        <taxon>Actinomycetes</taxon>
        <taxon>Mycobacteriales</taxon>
        <taxon>Corynebacteriaceae</taxon>
        <taxon>Corynebacterium</taxon>
    </lineage>
</organism>
<keyword evidence="7" id="KW-1185">Reference proteome</keyword>
<keyword evidence="4" id="KW-0106">Calcium</keyword>
<reference evidence="6 7" key="1">
    <citation type="submission" date="2020-10" db="EMBL/GenBank/DDBJ databases">
        <title>Complete genome sequence of Corynebacterium jeddahense DSM 45997, type strain of Corynebacterium jeddahense.</title>
        <authorList>
            <person name="Busche T."/>
            <person name="Kalinowski J."/>
            <person name="Ruckert C."/>
        </authorList>
    </citation>
    <scope>NUCLEOTIDE SEQUENCE [LARGE SCALE GENOMIC DNA]</scope>
    <source>
        <strain evidence="6 7">DSM 45997</strain>
    </source>
</reference>
<dbReference type="Gene3D" id="2.60.40.10">
    <property type="entry name" value="Immunoglobulins"/>
    <property type="match status" value="1"/>
</dbReference>
<proteinExistence type="predicted"/>
<name>A0ABY7UMU5_9CORY</name>
<feature type="compositionally biased region" description="Basic and acidic residues" evidence="5">
    <location>
        <begin position="247"/>
        <end position="256"/>
    </location>
</feature>
<comment type="subcellular location">
    <subcellularLocation>
        <location evidence="1">Secreted</location>
    </subcellularLocation>
</comment>
<evidence type="ECO:0000256" key="2">
    <source>
        <dbReference type="ARBA" id="ARBA00022525"/>
    </source>
</evidence>
<feature type="region of interest" description="Disordered" evidence="5">
    <location>
        <begin position="1"/>
        <end position="33"/>
    </location>
</feature>
<dbReference type="Pfam" id="PF18884">
    <property type="entry name" value="TSP3_bac"/>
    <property type="match status" value="1"/>
</dbReference>
<accession>A0ABY7UMU5</accession>
<evidence type="ECO:0000256" key="4">
    <source>
        <dbReference type="ARBA" id="ARBA00022837"/>
    </source>
</evidence>
<feature type="region of interest" description="Disordered" evidence="5">
    <location>
        <begin position="247"/>
        <end position="287"/>
    </location>
</feature>
<sequence>MSNREEIIRGLDPTNADTDGDGINDGDEINRGLNPKVKDAPAGTIRVQGAFNGTVGTAIDAIEVTADNATVALADGAKLPDGLTFKDGKITGTPTKAGEFKVTFTSTSEEGKVLDTREVTFKIADKAAGTTTATATQTVEPKCIAASVNLGIPLIALIPIGLATQMAIPGLTPVVEQVSVQIEQANAQLQRQLGISNPSTAVQVAEIDAQLRKFGLDVATVGAGLALIAAGIRADTIIFEACGPDDMKSSVEDPRLEGSSGNTYRSSERSGKLTTSKAAPTTTPAGK</sequence>
<dbReference type="SUPFAM" id="SSF49313">
    <property type="entry name" value="Cadherin-like"/>
    <property type="match status" value="1"/>
</dbReference>
<dbReference type="InterPro" id="IPR013783">
    <property type="entry name" value="Ig-like_fold"/>
</dbReference>
<evidence type="ECO:0000313" key="7">
    <source>
        <dbReference type="Proteomes" id="UP001218071"/>
    </source>
</evidence>
<dbReference type="Pfam" id="PF05345">
    <property type="entry name" value="He_PIG"/>
    <property type="match status" value="1"/>
</dbReference>
<dbReference type="InterPro" id="IPR015919">
    <property type="entry name" value="Cadherin-like_sf"/>
</dbReference>
<dbReference type="EMBL" id="CP063194">
    <property type="protein sequence ID" value="WCZ39709.1"/>
    <property type="molecule type" value="Genomic_DNA"/>
</dbReference>
<keyword evidence="3" id="KW-0732">Signal</keyword>
<evidence type="ECO:0000313" key="6">
    <source>
        <dbReference type="EMBL" id="WCZ39709.1"/>
    </source>
</evidence>
<dbReference type="RefSeq" id="WP_042405517.1">
    <property type="nucleotide sequence ID" value="NZ_CBYN010000014.1"/>
</dbReference>
<keyword evidence="2" id="KW-0964">Secreted</keyword>
<evidence type="ECO:0000256" key="5">
    <source>
        <dbReference type="SAM" id="MobiDB-lite"/>
    </source>
</evidence>
<feature type="compositionally biased region" description="Acidic residues" evidence="5">
    <location>
        <begin position="18"/>
        <end position="27"/>
    </location>
</feature>
<protein>
    <submittedName>
        <fullName evidence="6">Ig domain protein</fullName>
    </submittedName>
</protein>
<feature type="compositionally biased region" description="Low complexity" evidence="5">
    <location>
        <begin position="278"/>
        <end position="287"/>
    </location>
</feature>
<gene>
    <name evidence="6" type="ORF">CJEDD_10695</name>
</gene>
<dbReference type="InterPro" id="IPR059100">
    <property type="entry name" value="TSP3_bac"/>
</dbReference>
<evidence type="ECO:0000256" key="1">
    <source>
        <dbReference type="ARBA" id="ARBA00004613"/>
    </source>
</evidence>